<keyword evidence="7" id="KW-0472">Membrane</keyword>
<reference evidence="12 13" key="1">
    <citation type="journal article" date="2022" name="Int. J. Syst. Evol. Microbiol.">
        <title>Prevotella herbatica sp. nov., a plant polysaccharide-decomposing anaerobic bacterium isolated from a methanogenic reactor.</title>
        <authorList>
            <person name="Uek A."/>
            <person name="Tonouchi A."/>
            <person name="Kaku N."/>
            <person name="Ueki K."/>
        </authorList>
    </citation>
    <scope>NUCLEOTIDE SEQUENCE [LARGE SCALE GENOMIC DNA]</scope>
    <source>
        <strain evidence="12 13">WR041</strain>
    </source>
</reference>
<dbReference type="PROSITE" id="PS50110">
    <property type="entry name" value="RESPONSE_REGULATORY"/>
    <property type="match status" value="1"/>
</dbReference>
<dbReference type="Gene3D" id="3.40.50.2300">
    <property type="match status" value="1"/>
</dbReference>
<dbReference type="InterPro" id="IPR036890">
    <property type="entry name" value="HATPase_C_sf"/>
</dbReference>
<organism evidence="12 13">
    <name type="scientific">Prevotella herbatica</name>
    <dbReference type="NCBI Taxonomy" id="2801997"/>
    <lineage>
        <taxon>Bacteria</taxon>
        <taxon>Pseudomonadati</taxon>
        <taxon>Bacteroidota</taxon>
        <taxon>Bacteroidia</taxon>
        <taxon>Bacteroidales</taxon>
        <taxon>Prevotellaceae</taxon>
        <taxon>Prevotella</taxon>
    </lineage>
</organism>
<evidence type="ECO:0000256" key="1">
    <source>
        <dbReference type="ARBA" id="ARBA00000085"/>
    </source>
</evidence>
<dbReference type="InterPro" id="IPR003661">
    <property type="entry name" value="HisK_dim/P_dom"/>
</dbReference>
<feature type="signal peptide" evidence="8">
    <location>
        <begin position="1"/>
        <end position="23"/>
    </location>
</feature>
<dbReference type="PROSITE" id="PS01124">
    <property type="entry name" value="HTH_ARAC_FAMILY_2"/>
    <property type="match status" value="1"/>
</dbReference>
<keyword evidence="3 6" id="KW-0597">Phosphoprotein</keyword>
<dbReference type="InterPro" id="IPR015943">
    <property type="entry name" value="WD40/YVTN_repeat-like_dom_sf"/>
</dbReference>
<evidence type="ECO:0000313" key="12">
    <source>
        <dbReference type="EMBL" id="BCS85037.1"/>
    </source>
</evidence>
<keyword evidence="12" id="KW-0808">Transferase</keyword>
<dbReference type="InterPro" id="IPR018060">
    <property type="entry name" value="HTH_AraC"/>
</dbReference>
<feature type="transmembrane region" description="Helical" evidence="7">
    <location>
        <begin position="868"/>
        <end position="886"/>
    </location>
</feature>
<evidence type="ECO:0000259" key="11">
    <source>
        <dbReference type="PROSITE" id="PS50110"/>
    </source>
</evidence>
<evidence type="ECO:0000256" key="7">
    <source>
        <dbReference type="SAM" id="Phobius"/>
    </source>
</evidence>
<dbReference type="Pfam" id="PF07495">
    <property type="entry name" value="Y_Y_Y"/>
    <property type="match status" value="1"/>
</dbReference>
<evidence type="ECO:0000259" key="9">
    <source>
        <dbReference type="PROSITE" id="PS01124"/>
    </source>
</evidence>
<dbReference type="Pfam" id="PF07494">
    <property type="entry name" value="Reg_prop"/>
    <property type="match status" value="3"/>
</dbReference>
<dbReference type="CDD" id="cd17574">
    <property type="entry name" value="REC_OmpR"/>
    <property type="match status" value="1"/>
</dbReference>
<evidence type="ECO:0000256" key="5">
    <source>
        <dbReference type="ARBA" id="ARBA00023163"/>
    </source>
</evidence>
<dbReference type="PANTHER" id="PTHR43547">
    <property type="entry name" value="TWO-COMPONENT HISTIDINE KINASE"/>
    <property type="match status" value="1"/>
</dbReference>
<keyword evidence="7" id="KW-0812">Transmembrane</keyword>
<dbReference type="EMBL" id="AP024484">
    <property type="protein sequence ID" value="BCS85037.1"/>
    <property type="molecule type" value="Genomic_DNA"/>
</dbReference>
<dbReference type="InterPro" id="IPR011006">
    <property type="entry name" value="CheY-like_superfamily"/>
</dbReference>
<dbReference type="InterPro" id="IPR004358">
    <property type="entry name" value="Sig_transdc_His_kin-like_C"/>
</dbReference>
<dbReference type="Gene3D" id="1.10.10.60">
    <property type="entry name" value="Homeodomain-like"/>
    <property type="match status" value="1"/>
</dbReference>
<dbReference type="InterPro" id="IPR011123">
    <property type="entry name" value="Y_Y_Y"/>
</dbReference>
<dbReference type="SMART" id="SM00448">
    <property type="entry name" value="REC"/>
    <property type="match status" value="1"/>
</dbReference>
<protein>
    <recommendedName>
        <fullName evidence="2">histidine kinase</fullName>
        <ecNumber evidence="2">2.7.13.3</ecNumber>
    </recommendedName>
</protein>
<feature type="domain" description="Histidine kinase" evidence="10">
    <location>
        <begin position="915"/>
        <end position="1128"/>
    </location>
</feature>
<feature type="domain" description="HTH araC/xylS-type" evidence="9">
    <location>
        <begin position="1319"/>
        <end position="1417"/>
    </location>
</feature>
<dbReference type="InterPro" id="IPR009057">
    <property type="entry name" value="Homeodomain-like_sf"/>
</dbReference>
<dbReference type="GO" id="GO:0016301">
    <property type="term" value="F:kinase activity"/>
    <property type="evidence" value="ECO:0007669"/>
    <property type="project" value="UniProtKB-KW"/>
</dbReference>
<comment type="catalytic activity">
    <reaction evidence="1">
        <text>ATP + protein L-histidine = ADP + protein N-phospho-L-histidine.</text>
        <dbReference type="EC" id="2.7.13.3"/>
    </reaction>
</comment>
<dbReference type="SMART" id="SM00342">
    <property type="entry name" value="HTH_ARAC"/>
    <property type="match status" value="1"/>
</dbReference>
<dbReference type="PROSITE" id="PS50109">
    <property type="entry name" value="HIS_KIN"/>
    <property type="match status" value="1"/>
</dbReference>
<evidence type="ECO:0000256" key="6">
    <source>
        <dbReference type="PROSITE-ProRule" id="PRU00169"/>
    </source>
</evidence>
<dbReference type="InterPro" id="IPR001789">
    <property type="entry name" value="Sig_transdc_resp-reg_receiver"/>
</dbReference>
<sequence>MIARLLANLTFLCLPALLTNANAENTENRYKAKSISTTNGLPGNTIKAMLQDPYGFIWVGGTSGLTRYDGYRFVNFNGFGKNGYKSLTQHIGQLYIDKKNNLLWVGTSTYTHACFDLKQNKFVDYTGIGDTERPYRKIRHYGNNTWMFNNTSGIRHITCYNGKFSVTDYAAENHKINSNDIRELCEDNKHAIWAASTKGMVNISPNGKAQTLEGNIDFLGCITYKDKILAFSKKNQTAYIFNSNGKLTNKCVLASVMGRIGAIKGSIVWHGKWIIFTNDATFSLDINAGMFEKDSSLQVPAGAQQGYIDGYQFVGNKSGNLWIFPPKGDFRILRMIPNLQTTNEKNGIFKIVRAKSGLFYIATYGGGLFTYNYATGEMQRFTAEDKNPIIHSNFLLDIMTDSTDCIWVSAENAGLSRITPADNNAAYYMIDYKQKGDWTNYMKNIFMEKGGNVIVSTMCNNLYTFNEKTKTFSFKHKMKAGIYDYLIDSKGNEWLATRGDGIYLNGKKMILRADGKHVDANDFFSVEEDKYGRIWIGSWGYGIYMTRYSNTGILNAKNLLTGEFNENRIHDMKITPQGKMYIATFNGLYYANINKRNISNNDFYAYNVINGKFPVDEVNCIMPDRNNVVWAGTVGGGLVRCDFSKGPHRMTFRMISKTEGLSNNNVRSLVKDRFGYIWAGTDEGLSRVDTRDNYVRKYILTNNVQSNSCADNSAMVLSNGNIAFGTCYGLVVLNPANEKDVKDKKSASKVYISDIHVNGNSIYDGLDSASDLNSALDATGRMTLEHTQNSLTLYFSNFAYQDIESQLYQYYLEGLDKTWRRATSDSHVEYSNLSPGKYIFHIKALAKNVWGSETQLVIVINQPWYNTWLAWIIYLSIIFIAGYAFYRNAKEKLKLSQKIRVEKELADFRINFFTHITHEFRTPLAIIQNAIDKLAQPGVPTRSNIQTAKRGTHRLLRLVNQFMEFRKIDTGNVKLNVEKDDIIAFIHEIYQDLWSVANQKDISYSFLPFKKSYEMLFDHQIVETMVYNLLSNAVKYTTENGNVQVRVRHDEENDKLFIEVEDNGVGISPEQQATLFEPFMHGYVSKGGMGIGLYTAHMMAQQHYGDLTYKSTSPKGGSLFTITLPTDEDIFQPEDYCADTAINTDYKDDERSIQLIKEMAPEALNNQKIVIIEDDPDMMEQIKGEVGIYFNAIGFCNGKTGYEGAIKEHPDLILCDIMLPDMNGYEIVKKLKEHNEFKHTPVIMLTALDDENHQIKGYQAGADDYMIKPCNFNLLIARMIQLIKWNTTCGEVESTPTENNATVADAPILTNKADKIFRQQVASIISQHIGDADFNVDRLAQIMCMGRTKFYGKMKEVYGVSPNRYLINERMEYAAKLILEGKYTISEISYKVGILDSSYFNKCFKARYGIVPSKYQG</sequence>
<dbReference type="SUPFAM" id="SSF55874">
    <property type="entry name" value="ATPase domain of HSP90 chaperone/DNA topoisomerase II/histidine kinase"/>
    <property type="match status" value="1"/>
</dbReference>
<dbReference type="RefSeq" id="WP_207155205.1">
    <property type="nucleotide sequence ID" value="NZ_AP024484.1"/>
</dbReference>
<dbReference type="EC" id="2.7.13.3" evidence="2"/>
<dbReference type="SUPFAM" id="SSF50998">
    <property type="entry name" value="Quinoprotein alcohol dehydrogenase-like"/>
    <property type="match status" value="1"/>
</dbReference>
<dbReference type="InterPro" id="IPR005467">
    <property type="entry name" value="His_kinase_dom"/>
</dbReference>
<keyword evidence="4" id="KW-0805">Transcription regulation</keyword>
<dbReference type="PRINTS" id="PR00344">
    <property type="entry name" value="BCTRLSENSOR"/>
</dbReference>
<keyword evidence="13" id="KW-1185">Reference proteome</keyword>
<dbReference type="Gene3D" id="2.130.10.10">
    <property type="entry name" value="YVTN repeat-like/Quinoprotein amine dehydrogenase"/>
    <property type="match status" value="3"/>
</dbReference>
<dbReference type="CDD" id="cd00082">
    <property type="entry name" value="HisKA"/>
    <property type="match status" value="1"/>
</dbReference>
<dbReference type="SUPFAM" id="SSF63829">
    <property type="entry name" value="Calcium-dependent phosphotriesterase"/>
    <property type="match status" value="2"/>
</dbReference>
<dbReference type="Pfam" id="PF00072">
    <property type="entry name" value="Response_reg"/>
    <property type="match status" value="1"/>
</dbReference>
<dbReference type="Gene3D" id="2.60.40.10">
    <property type="entry name" value="Immunoglobulins"/>
    <property type="match status" value="1"/>
</dbReference>
<keyword evidence="12" id="KW-0418">Kinase</keyword>
<evidence type="ECO:0000256" key="3">
    <source>
        <dbReference type="ARBA" id="ARBA00022553"/>
    </source>
</evidence>
<dbReference type="InterPro" id="IPR011110">
    <property type="entry name" value="Reg_prop"/>
</dbReference>
<dbReference type="SUPFAM" id="SSF52172">
    <property type="entry name" value="CheY-like"/>
    <property type="match status" value="1"/>
</dbReference>
<dbReference type="SUPFAM" id="SSF47384">
    <property type="entry name" value="Homodimeric domain of signal transducing histidine kinase"/>
    <property type="match status" value="1"/>
</dbReference>
<dbReference type="InterPro" id="IPR011047">
    <property type="entry name" value="Quinoprotein_ADH-like_sf"/>
</dbReference>
<feature type="modified residue" description="4-aspartylphosphate" evidence="6">
    <location>
        <position position="1216"/>
    </location>
</feature>
<dbReference type="Pfam" id="PF02518">
    <property type="entry name" value="HATPase_c"/>
    <property type="match status" value="1"/>
</dbReference>
<feature type="chain" id="PRO_5045746019" description="histidine kinase" evidence="8">
    <location>
        <begin position="24"/>
        <end position="1417"/>
    </location>
</feature>
<proteinExistence type="predicted"/>
<dbReference type="SUPFAM" id="SSF46689">
    <property type="entry name" value="Homeodomain-like"/>
    <property type="match status" value="1"/>
</dbReference>
<dbReference type="InterPro" id="IPR036097">
    <property type="entry name" value="HisK_dim/P_sf"/>
</dbReference>
<dbReference type="PANTHER" id="PTHR43547:SF2">
    <property type="entry name" value="HYBRID SIGNAL TRANSDUCTION HISTIDINE KINASE C"/>
    <property type="match status" value="1"/>
</dbReference>
<dbReference type="InterPro" id="IPR013783">
    <property type="entry name" value="Ig-like_fold"/>
</dbReference>
<evidence type="ECO:0000256" key="4">
    <source>
        <dbReference type="ARBA" id="ARBA00023015"/>
    </source>
</evidence>
<dbReference type="Proteomes" id="UP001319045">
    <property type="component" value="Chromosome"/>
</dbReference>
<keyword evidence="5" id="KW-0804">Transcription</keyword>
<feature type="domain" description="Response regulatory" evidence="11">
    <location>
        <begin position="1168"/>
        <end position="1283"/>
    </location>
</feature>
<gene>
    <name evidence="12" type="ORF">prwr041_09300</name>
</gene>
<dbReference type="InterPro" id="IPR003594">
    <property type="entry name" value="HATPase_dom"/>
</dbReference>
<keyword evidence="7" id="KW-1133">Transmembrane helix</keyword>
<evidence type="ECO:0000256" key="8">
    <source>
        <dbReference type="SAM" id="SignalP"/>
    </source>
</evidence>
<accession>A0ABN6EGM6</accession>
<evidence type="ECO:0000313" key="13">
    <source>
        <dbReference type="Proteomes" id="UP001319045"/>
    </source>
</evidence>
<dbReference type="Gene3D" id="1.10.287.130">
    <property type="match status" value="1"/>
</dbReference>
<dbReference type="Pfam" id="PF00512">
    <property type="entry name" value="HisKA"/>
    <property type="match status" value="1"/>
</dbReference>
<dbReference type="Pfam" id="PF12833">
    <property type="entry name" value="HTH_18"/>
    <property type="match status" value="1"/>
</dbReference>
<name>A0ABN6EGM6_9BACT</name>
<evidence type="ECO:0000256" key="2">
    <source>
        <dbReference type="ARBA" id="ARBA00012438"/>
    </source>
</evidence>
<dbReference type="SMART" id="SM00387">
    <property type="entry name" value="HATPase_c"/>
    <property type="match status" value="1"/>
</dbReference>
<keyword evidence="8" id="KW-0732">Signal</keyword>
<dbReference type="Gene3D" id="3.30.565.10">
    <property type="entry name" value="Histidine kinase-like ATPase, C-terminal domain"/>
    <property type="match status" value="1"/>
</dbReference>
<evidence type="ECO:0000259" key="10">
    <source>
        <dbReference type="PROSITE" id="PS50109"/>
    </source>
</evidence>
<dbReference type="SMART" id="SM00388">
    <property type="entry name" value="HisKA"/>
    <property type="match status" value="1"/>
</dbReference>